<accession>A0A1G8KEY5</accession>
<dbReference type="Gene3D" id="3.30.1340.30">
    <property type="match status" value="1"/>
</dbReference>
<feature type="region of interest" description="Disordered" evidence="1">
    <location>
        <begin position="1"/>
        <end position="50"/>
    </location>
</feature>
<proteinExistence type="predicted"/>
<gene>
    <name evidence="3" type="ORF">SAMN04487993_1004215</name>
</gene>
<evidence type="ECO:0000313" key="4">
    <source>
        <dbReference type="Proteomes" id="UP000199093"/>
    </source>
</evidence>
<dbReference type="STRING" id="555512.SAMN04487993_1004215"/>
<dbReference type="OrthoDB" id="7871688at2"/>
<organism evidence="3 4">
    <name type="scientific">Salipiger marinus</name>
    <dbReference type="NCBI Taxonomy" id="555512"/>
    <lineage>
        <taxon>Bacteria</taxon>
        <taxon>Pseudomonadati</taxon>
        <taxon>Pseudomonadota</taxon>
        <taxon>Alphaproteobacteria</taxon>
        <taxon>Rhodobacterales</taxon>
        <taxon>Roseobacteraceae</taxon>
        <taxon>Salipiger</taxon>
    </lineage>
</organism>
<dbReference type="AlphaFoldDB" id="A0A1G8KEY5"/>
<dbReference type="Pfam" id="PF04972">
    <property type="entry name" value="BON"/>
    <property type="match status" value="1"/>
</dbReference>
<keyword evidence="4" id="KW-1185">Reference proteome</keyword>
<dbReference type="Proteomes" id="UP000199093">
    <property type="component" value="Unassembled WGS sequence"/>
</dbReference>
<name>A0A1G8KEY5_9RHOB</name>
<evidence type="ECO:0000259" key="2">
    <source>
        <dbReference type="PROSITE" id="PS50914"/>
    </source>
</evidence>
<dbReference type="RefSeq" id="WP_089845046.1">
    <property type="nucleotide sequence ID" value="NZ_FNEJ01000004.1"/>
</dbReference>
<evidence type="ECO:0000256" key="1">
    <source>
        <dbReference type="SAM" id="MobiDB-lite"/>
    </source>
</evidence>
<reference evidence="3 4" key="1">
    <citation type="submission" date="2016-10" db="EMBL/GenBank/DDBJ databases">
        <authorList>
            <person name="de Groot N.N."/>
        </authorList>
    </citation>
    <scope>NUCLEOTIDE SEQUENCE [LARGE SCALE GENOMIC DNA]</scope>
    <source>
        <strain evidence="3 4">DSM 26424</strain>
    </source>
</reference>
<evidence type="ECO:0000313" key="3">
    <source>
        <dbReference type="EMBL" id="SDI41979.1"/>
    </source>
</evidence>
<sequence length="118" mass="12706">MTDAQDTPDDPKLRRVRSDLAEPSRPEGYYGVRQPILPDPPVYPPRDQPTDADLHEAICAALAAEGRLAGCRIGVALRQGVVTLTGQVPREFQRTLSCAVTETVAGVLTVENQLVVTG</sequence>
<dbReference type="InterPro" id="IPR007055">
    <property type="entry name" value="BON_dom"/>
</dbReference>
<protein>
    <submittedName>
        <fullName evidence="3">BON domain-containing protein</fullName>
    </submittedName>
</protein>
<feature type="compositionally biased region" description="Pro residues" evidence="1">
    <location>
        <begin position="37"/>
        <end position="47"/>
    </location>
</feature>
<dbReference type="PROSITE" id="PS50914">
    <property type="entry name" value="BON"/>
    <property type="match status" value="1"/>
</dbReference>
<feature type="domain" description="BON" evidence="2">
    <location>
        <begin position="50"/>
        <end position="118"/>
    </location>
</feature>
<dbReference type="EMBL" id="FNEJ01000004">
    <property type="protein sequence ID" value="SDI41979.1"/>
    <property type="molecule type" value="Genomic_DNA"/>
</dbReference>
<feature type="compositionally biased region" description="Basic and acidic residues" evidence="1">
    <location>
        <begin position="9"/>
        <end position="25"/>
    </location>
</feature>